<evidence type="ECO:0000259" key="1">
    <source>
        <dbReference type="PROSITE" id="PS51186"/>
    </source>
</evidence>
<dbReference type="RefSeq" id="WP_093938613.1">
    <property type="nucleotide sequence ID" value="NZ_NMQT01000158.1"/>
</dbReference>
<dbReference type="GO" id="GO:0016747">
    <property type="term" value="F:acyltransferase activity, transferring groups other than amino-acyl groups"/>
    <property type="evidence" value="ECO:0007669"/>
    <property type="project" value="InterPro"/>
</dbReference>
<dbReference type="CDD" id="cd04301">
    <property type="entry name" value="NAT_SF"/>
    <property type="match status" value="1"/>
</dbReference>
<dbReference type="Proteomes" id="UP000215223">
    <property type="component" value="Unassembled WGS sequence"/>
</dbReference>
<evidence type="ECO:0000313" key="2">
    <source>
        <dbReference type="EMBL" id="OXM46144.1"/>
    </source>
</evidence>
<evidence type="ECO:0000313" key="3">
    <source>
        <dbReference type="Proteomes" id="UP000215223"/>
    </source>
</evidence>
<gene>
    <name evidence="2" type="ORF">CFP71_37300</name>
</gene>
<reference evidence="2 3" key="1">
    <citation type="submission" date="2017-07" db="EMBL/GenBank/DDBJ databases">
        <title>Amycolatopsis thailandensis Genome sequencing and assembly.</title>
        <authorList>
            <person name="Kaur N."/>
            <person name="Mayilraj S."/>
        </authorList>
    </citation>
    <scope>NUCLEOTIDE SEQUENCE [LARGE SCALE GENOMIC DNA]</scope>
    <source>
        <strain evidence="2 3">JCM 16380</strain>
    </source>
</reference>
<dbReference type="InterPro" id="IPR016181">
    <property type="entry name" value="Acyl_CoA_acyltransferase"/>
</dbReference>
<dbReference type="InterPro" id="IPR000182">
    <property type="entry name" value="GNAT_dom"/>
</dbReference>
<dbReference type="Gene3D" id="3.40.630.30">
    <property type="match status" value="1"/>
</dbReference>
<proteinExistence type="predicted"/>
<sequence length="268" mass="28867">MRSETIRALQSYIRTTAAKFRETERIGPFLATYYLEATSPFLNYAIPDDGAVPTHDDVAELTEAFRERGLMPRLEFLTEAVPAAEAVLVECGYTLERRVPLMICTPEQVVEQPGPAGISLITPKTADELRKMIRAQNLAFGETDPDQHLDPSPDQLSGETMSVMAVDENGDVVGGGVATAILDGATEVAGIGVIEEYRSRGIAAAMTEYLTREAHARGGRSVFLTPGAGQAERVYGRVGFETAAECVHLSVVRTADVDRGFATGDSVV</sequence>
<dbReference type="PROSITE" id="PS51186">
    <property type="entry name" value="GNAT"/>
    <property type="match status" value="1"/>
</dbReference>
<accession>A0A229RI95</accession>
<comment type="caution">
    <text evidence="2">The sequence shown here is derived from an EMBL/GenBank/DDBJ whole genome shotgun (WGS) entry which is preliminary data.</text>
</comment>
<feature type="domain" description="N-acetyltransferase" evidence="1">
    <location>
        <begin position="119"/>
        <end position="256"/>
    </location>
</feature>
<organism evidence="2 3">
    <name type="scientific">Amycolatopsis thailandensis</name>
    <dbReference type="NCBI Taxonomy" id="589330"/>
    <lineage>
        <taxon>Bacteria</taxon>
        <taxon>Bacillati</taxon>
        <taxon>Actinomycetota</taxon>
        <taxon>Actinomycetes</taxon>
        <taxon>Pseudonocardiales</taxon>
        <taxon>Pseudonocardiaceae</taxon>
        <taxon>Amycolatopsis</taxon>
    </lineage>
</organism>
<keyword evidence="3" id="KW-1185">Reference proteome</keyword>
<dbReference type="EMBL" id="NMQT01000158">
    <property type="protein sequence ID" value="OXM46144.1"/>
    <property type="molecule type" value="Genomic_DNA"/>
</dbReference>
<name>A0A229RI95_9PSEU</name>
<dbReference type="Pfam" id="PF00583">
    <property type="entry name" value="Acetyltransf_1"/>
    <property type="match status" value="1"/>
</dbReference>
<protein>
    <submittedName>
        <fullName evidence="2">N-acetyltransferase</fullName>
    </submittedName>
</protein>
<dbReference type="OrthoDB" id="3814600at2"/>
<keyword evidence="2" id="KW-0808">Transferase</keyword>
<dbReference type="AlphaFoldDB" id="A0A229RI95"/>
<dbReference type="SUPFAM" id="SSF55729">
    <property type="entry name" value="Acyl-CoA N-acyltransferases (Nat)"/>
    <property type="match status" value="1"/>
</dbReference>